<protein>
    <recommendedName>
        <fullName evidence="6">HEAT repeat-containing protein 6</fullName>
    </recommendedName>
</protein>
<keyword evidence="5" id="KW-1185">Reference proteome</keyword>
<dbReference type="PANTHER" id="PTHR21331:SF2">
    <property type="entry name" value="BRCA1-ASSOCIATED ATM ACTIVATOR 1"/>
    <property type="match status" value="1"/>
</dbReference>
<comment type="caution">
    <text evidence="4">The sequence shown here is derived from an EMBL/GenBank/DDBJ whole genome shotgun (WGS) entry which is preliminary data.</text>
</comment>
<name>A0ABD1E304_HYPHA</name>
<evidence type="ECO:0000256" key="1">
    <source>
        <dbReference type="ARBA" id="ARBA00004496"/>
    </source>
</evidence>
<evidence type="ECO:0000313" key="4">
    <source>
        <dbReference type="EMBL" id="KAL1488960.1"/>
    </source>
</evidence>
<evidence type="ECO:0008006" key="6">
    <source>
        <dbReference type="Google" id="ProtNLM"/>
    </source>
</evidence>
<dbReference type="InterPro" id="IPR038904">
    <property type="entry name" value="BRAT1"/>
</dbReference>
<evidence type="ECO:0000256" key="2">
    <source>
        <dbReference type="ARBA" id="ARBA00022490"/>
    </source>
</evidence>
<keyword evidence="2" id="KW-0963">Cytoplasm</keyword>
<dbReference type="SUPFAM" id="SSF48371">
    <property type="entry name" value="ARM repeat"/>
    <property type="match status" value="1"/>
</dbReference>
<proteinExistence type="inferred from homology"/>
<accession>A0ABD1E304</accession>
<dbReference type="InterPro" id="IPR011989">
    <property type="entry name" value="ARM-like"/>
</dbReference>
<dbReference type="InterPro" id="IPR016024">
    <property type="entry name" value="ARM-type_fold"/>
</dbReference>
<comment type="similarity">
    <text evidence="3">Belongs to the BRAT1 family.</text>
</comment>
<dbReference type="PANTHER" id="PTHR21331">
    <property type="entry name" value="BRCA1-ASSOCIATED ATM ACTIVATOR 1"/>
    <property type="match status" value="1"/>
</dbReference>
<dbReference type="EMBL" id="JBDJPC010000013">
    <property type="protein sequence ID" value="KAL1488960.1"/>
    <property type="molecule type" value="Genomic_DNA"/>
</dbReference>
<evidence type="ECO:0000313" key="5">
    <source>
        <dbReference type="Proteomes" id="UP001566132"/>
    </source>
</evidence>
<dbReference type="Gene3D" id="1.25.10.10">
    <property type="entry name" value="Leucine-rich Repeat Variant"/>
    <property type="match status" value="1"/>
</dbReference>
<gene>
    <name evidence="4" type="ORF">ABEB36_014744</name>
</gene>
<dbReference type="AlphaFoldDB" id="A0ABD1E304"/>
<dbReference type="Proteomes" id="UP001566132">
    <property type="component" value="Unassembled WGS sequence"/>
</dbReference>
<comment type="subcellular location">
    <subcellularLocation>
        <location evidence="1">Cytoplasm</location>
    </subcellularLocation>
</comment>
<organism evidence="4 5">
    <name type="scientific">Hypothenemus hampei</name>
    <name type="common">Coffee berry borer</name>
    <dbReference type="NCBI Taxonomy" id="57062"/>
    <lineage>
        <taxon>Eukaryota</taxon>
        <taxon>Metazoa</taxon>
        <taxon>Ecdysozoa</taxon>
        <taxon>Arthropoda</taxon>
        <taxon>Hexapoda</taxon>
        <taxon>Insecta</taxon>
        <taxon>Pterygota</taxon>
        <taxon>Neoptera</taxon>
        <taxon>Endopterygota</taxon>
        <taxon>Coleoptera</taxon>
        <taxon>Polyphaga</taxon>
        <taxon>Cucujiformia</taxon>
        <taxon>Curculionidae</taxon>
        <taxon>Scolytinae</taxon>
        <taxon>Hypothenemus</taxon>
    </lineage>
</organism>
<evidence type="ECO:0000256" key="3">
    <source>
        <dbReference type="ARBA" id="ARBA00061308"/>
    </source>
</evidence>
<reference evidence="4 5" key="1">
    <citation type="submission" date="2024-05" db="EMBL/GenBank/DDBJ databases">
        <title>Genetic variation in Jamaican populations of the coffee berry borer (Hypothenemus hampei).</title>
        <authorList>
            <person name="Errbii M."/>
            <person name="Myrie A."/>
        </authorList>
    </citation>
    <scope>NUCLEOTIDE SEQUENCE [LARGE SCALE GENOMIC DNA]</scope>
    <source>
        <strain evidence="4">JA-Hopewell-2020-01-JO</strain>
        <tissue evidence="4">Whole body</tissue>
    </source>
</reference>
<dbReference type="GO" id="GO:0005737">
    <property type="term" value="C:cytoplasm"/>
    <property type="evidence" value="ECO:0007669"/>
    <property type="project" value="UniProtKB-SubCell"/>
</dbReference>
<sequence length="885" mass="102886">MEKSASVANTRGEENFKNKEKIKKVLRKFLDQDFKLKNEVYLNKFLTFLFNGDSCSISSDSVPNERDEHFCQWLIDASILWDKKQVTPSKVILTFALNLAGHLSAKEQLFVKLNYHNVYESLTGISQLDYFKNDANVMLGFCTLLCTFLEHKNGLQWILTTVHWRKVIWLARNAHTMYIRKKAYEFVSKLLNKTVCFNQHFCENLVKMLIDPIENVLNKLQLDTDQPAPIKNQELFDSVKPDLSLISEVMEIVIKNLQPHIIDMFIKFGLNETIEKLLLLSQLEEFSFELIKIRCIILFSKLEMENENLKRRSMPQLAQDSFAFFDIKTLFDLISSEMERDHVRCIIKTSHYAHALYSSLASKFPLCFRKGEPIEFQNQMVLFQLLPVMIFFSNTVSSREAILNDVFRREFVRKLVKMSAIRTLDICLRWKLRLKDKPDLIEDMTFGLQYLLKSKNLLTKQEAAMFFQPLVYSLKDTLTLLKEKNGNIDVISGCNRFLHTLVQAIIDLVQSFDFTWRDTIETISIMNFVCEILQYNMWDQRLSVSLLKLLNLALSKCMSPDMVLLMDNTKDSIVSQTGSILYTYSHNSSWEIRDSALECVYTLSSNANSKFPSHTNILIESAMPQLVIDMALNDGEFYVRASAFKCLQEMVQIQEIWETFLNQHNQFLKNLLNVFENETEGVVRKEATTLIHKIDKFQSWPSELTSRVYDVMTHATLADLYWEVKCNALDFWIHTINIHLSNQGMIDNTFPEITFSKEHRKIVTLNEVEVSTSEISGSTVENCPIMNSSLLTPESIESYVPNDVENIENCQDSNTQSVGCLLDMNSVMEDLLNSNDITCLEKLYNPDNKVWLRIKFLTHFIINCLFRLTMLRKSKAVPIFRHQNF</sequence>